<dbReference type="STRING" id="1465490.SAMN05444277_11197"/>
<evidence type="ECO:0000313" key="4">
    <source>
        <dbReference type="Proteomes" id="UP000199031"/>
    </source>
</evidence>
<dbReference type="PANTHER" id="PTHR22901">
    <property type="entry name" value="SIALATE O-ACETYLESTERASE"/>
    <property type="match status" value="1"/>
</dbReference>
<dbReference type="Pfam" id="PF03629">
    <property type="entry name" value="SASA"/>
    <property type="match status" value="1"/>
</dbReference>
<dbReference type="Gene3D" id="2.60.120.260">
    <property type="entry name" value="Galactose-binding domain-like"/>
    <property type="match status" value="1"/>
</dbReference>
<dbReference type="PANTHER" id="PTHR22901:SF0">
    <property type="entry name" value="SIALATE O-ACETYLESTERASE"/>
    <property type="match status" value="1"/>
</dbReference>
<gene>
    <name evidence="3" type="ORF">SAMN05444277_11197</name>
</gene>
<dbReference type="InterPro" id="IPR036514">
    <property type="entry name" value="SGNH_hydro_sf"/>
</dbReference>
<dbReference type="InterPro" id="IPR005181">
    <property type="entry name" value="SASA"/>
</dbReference>
<dbReference type="Gene3D" id="2.60.40.10">
    <property type="entry name" value="Immunoglobulins"/>
    <property type="match status" value="1"/>
</dbReference>
<dbReference type="Gene3D" id="3.40.50.1110">
    <property type="entry name" value="SGNH hydrolase"/>
    <property type="match status" value="1"/>
</dbReference>
<evidence type="ECO:0000313" key="3">
    <source>
        <dbReference type="EMBL" id="SFQ41696.1"/>
    </source>
</evidence>
<dbReference type="InterPro" id="IPR039329">
    <property type="entry name" value="SIAE"/>
</dbReference>
<dbReference type="Proteomes" id="UP000199031">
    <property type="component" value="Unassembled WGS sequence"/>
</dbReference>
<keyword evidence="1" id="KW-0378">Hydrolase</keyword>
<dbReference type="EMBL" id="FOXQ01000011">
    <property type="protein sequence ID" value="SFQ41696.1"/>
    <property type="molecule type" value="Genomic_DNA"/>
</dbReference>
<dbReference type="SUPFAM" id="SSF49785">
    <property type="entry name" value="Galactose-binding domain-like"/>
    <property type="match status" value="1"/>
</dbReference>
<evidence type="ECO:0000259" key="2">
    <source>
        <dbReference type="Pfam" id="PF03629"/>
    </source>
</evidence>
<dbReference type="InterPro" id="IPR013783">
    <property type="entry name" value="Ig-like_fold"/>
</dbReference>
<reference evidence="3 4" key="1">
    <citation type="submission" date="2016-10" db="EMBL/GenBank/DDBJ databases">
        <authorList>
            <person name="de Groot N.N."/>
        </authorList>
    </citation>
    <scope>NUCLEOTIDE SEQUENCE [LARGE SCALE GENOMIC DNA]</scope>
    <source>
        <strain evidence="3 4">DSM 28286</strain>
    </source>
</reference>
<dbReference type="GO" id="GO:0005975">
    <property type="term" value="P:carbohydrate metabolic process"/>
    <property type="evidence" value="ECO:0007669"/>
    <property type="project" value="TreeGrafter"/>
</dbReference>
<name>A0A1I5YBX4_9BACT</name>
<protein>
    <submittedName>
        <fullName evidence="3">Sialate O-acetylesterase</fullName>
    </submittedName>
</protein>
<sequence length="662" mass="75157">MAEIFTFNFSRLTKHRNSYFLSILFLMAFTNAGANVKLPVLFQNNMVLQRDKPCNIWGTADNNEAVTISFNNATYNATAINGKWKITLPAQTAGGPYQIIIKGKNTIELNNVLFGDVWICGGQSNMQFSVKEANPKPDTSTFNNNQIRLFTVGIGTDFVPQDTIKGGTWKVANAKDVNGFTAVGFFFGSYLQQHLNIPIGLISDNLGATAIEEWMSNEAVHQFPQFYNFYNTYLAPHKSMQQMNDDFEKMKSSWNKKYYLKDDPGLTQQWYKPETDVSNWKTMNQPSHWEDNELKDYDGSVWFRKSYDSFPKDFFGNANINLGQVDDYHICWVNGVKVGEAYGNMNMTAFKIPDSIIKPKNNIVAVRVFDAGGKGGMYNMFWSPYWAGKWRYKKGVKIDASKFKRPLVSNAYIFGTPAILYNANIAPLTQLSIKGFIWYQGEANTGRAEEYKQLLPAMITDWRKHFGQGDLPFLIVQLPNLGKEPEQPENSEWAELREAQASTLALPNTGLAVTIDIGETDNLHPHNKLAVGNRLAMTALNMVYDIDSIEVSARYKSMQVVHDSIIITFDNNIVCKNKYGYIHGFAIAGSDSVFHWARAYVKNDNTVVVYNRHISSPVAVRYLWSSQPDEVDLYNKKGLPVAPFRTDDFKLMTAYKKFNYTE</sequence>
<accession>A0A1I5YBX4</accession>
<dbReference type="AlphaFoldDB" id="A0A1I5YBX4"/>
<dbReference type="SUPFAM" id="SSF52266">
    <property type="entry name" value="SGNH hydrolase"/>
    <property type="match status" value="1"/>
</dbReference>
<feature type="domain" description="Sialate O-acetylesterase" evidence="2">
    <location>
        <begin position="430"/>
        <end position="539"/>
    </location>
</feature>
<evidence type="ECO:0000256" key="1">
    <source>
        <dbReference type="ARBA" id="ARBA00022801"/>
    </source>
</evidence>
<organism evidence="3 4">
    <name type="scientific">Parafilimonas terrae</name>
    <dbReference type="NCBI Taxonomy" id="1465490"/>
    <lineage>
        <taxon>Bacteria</taxon>
        <taxon>Pseudomonadati</taxon>
        <taxon>Bacteroidota</taxon>
        <taxon>Chitinophagia</taxon>
        <taxon>Chitinophagales</taxon>
        <taxon>Chitinophagaceae</taxon>
        <taxon>Parafilimonas</taxon>
    </lineage>
</organism>
<dbReference type="InterPro" id="IPR008979">
    <property type="entry name" value="Galactose-bd-like_sf"/>
</dbReference>
<keyword evidence="4" id="KW-1185">Reference proteome</keyword>
<proteinExistence type="predicted"/>
<dbReference type="GO" id="GO:0001681">
    <property type="term" value="F:sialate O-acetylesterase activity"/>
    <property type="evidence" value="ECO:0007669"/>
    <property type="project" value="InterPro"/>
</dbReference>
<dbReference type="OrthoDB" id="9816001at2"/>